<dbReference type="PANTHER" id="PTHR34385">
    <property type="entry name" value="D-ALANYL-D-ALANINE CARBOXYPEPTIDASE"/>
    <property type="match status" value="1"/>
</dbReference>
<evidence type="ECO:0000259" key="1">
    <source>
        <dbReference type="Pfam" id="PF02557"/>
    </source>
</evidence>
<dbReference type="EMBL" id="SNZB01000002">
    <property type="protein sequence ID" value="TDR22468.1"/>
    <property type="molecule type" value="Genomic_DNA"/>
</dbReference>
<dbReference type="InterPro" id="IPR052179">
    <property type="entry name" value="DD-CPase-like"/>
</dbReference>
<dbReference type="PANTHER" id="PTHR34385:SF1">
    <property type="entry name" value="PEPTIDOGLYCAN L-ALANYL-D-GLUTAMATE ENDOPEPTIDASE CWLK"/>
    <property type="match status" value="1"/>
</dbReference>
<proteinExistence type="predicted"/>
<keyword evidence="2" id="KW-0378">Hydrolase</keyword>
<dbReference type="InterPro" id="IPR058193">
    <property type="entry name" value="VanY/YodJ_core_dom"/>
</dbReference>
<dbReference type="OrthoDB" id="9792074at2"/>
<keyword evidence="2" id="KW-0645">Protease</keyword>
<protein>
    <submittedName>
        <fullName evidence="2">D-alanyl-D-alanine carboxypeptidase-like protein</fullName>
    </submittedName>
</protein>
<dbReference type="CDD" id="cd14852">
    <property type="entry name" value="LD-carboxypeptidase"/>
    <property type="match status" value="1"/>
</dbReference>
<evidence type="ECO:0000313" key="3">
    <source>
        <dbReference type="Proteomes" id="UP000295724"/>
    </source>
</evidence>
<evidence type="ECO:0000313" key="2">
    <source>
        <dbReference type="EMBL" id="TDR22468.1"/>
    </source>
</evidence>
<dbReference type="RefSeq" id="WP_099019108.1">
    <property type="nucleotide sequence ID" value="NZ_NIHB01000002.1"/>
</dbReference>
<dbReference type="Proteomes" id="UP000295724">
    <property type="component" value="Unassembled WGS sequence"/>
</dbReference>
<dbReference type="AlphaFoldDB" id="A0A4R6Y0M4"/>
<name>A0A4R6Y0M4_9GAMM</name>
<gene>
    <name evidence="2" type="ORF">C8D91_0959</name>
</gene>
<organism evidence="2 3">
    <name type="scientific">Marinicella litoralis</name>
    <dbReference type="NCBI Taxonomy" id="644220"/>
    <lineage>
        <taxon>Bacteria</taxon>
        <taxon>Pseudomonadati</taxon>
        <taxon>Pseudomonadota</taxon>
        <taxon>Gammaproteobacteria</taxon>
        <taxon>Lysobacterales</taxon>
        <taxon>Marinicellaceae</taxon>
        <taxon>Marinicella</taxon>
    </lineage>
</organism>
<dbReference type="GO" id="GO:0006508">
    <property type="term" value="P:proteolysis"/>
    <property type="evidence" value="ECO:0007669"/>
    <property type="project" value="InterPro"/>
</dbReference>
<dbReference type="Gene3D" id="3.30.1380.10">
    <property type="match status" value="1"/>
</dbReference>
<feature type="domain" description="D-alanyl-D-alanine carboxypeptidase-like core" evidence="1">
    <location>
        <begin position="145"/>
        <end position="271"/>
    </location>
</feature>
<sequence length="277" mass="31500">MTYISTQRLDIKPTHKNCWSIFDKFDQHLIGKLFFKKQWFNIILKPHSLGLGVATESAFGLMKAINCDHYKAKTDLAHAASFLRGMGFVKQENHYMVSAETLTCPDPYLELNQSLGIEDRKLSCPFQPTAVQLIDSDIDCFDRSTKLHPQAHHAWHQMKQAAKDDGVLLQLVSAFRSMKYQAQLIQGKLDNGIPLDDILSVNTAPGHSEHHTGRAIDITTHEFEALSTSFESSPAFKWLTDRGAEFGFIMSYPKDNQYGIIYEPWHWCYHPVAGVNK</sequence>
<dbReference type="GO" id="GO:0004180">
    <property type="term" value="F:carboxypeptidase activity"/>
    <property type="evidence" value="ECO:0007669"/>
    <property type="project" value="UniProtKB-KW"/>
</dbReference>
<dbReference type="SUPFAM" id="SSF55166">
    <property type="entry name" value="Hedgehog/DD-peptidase"/>
    <property type="match status" value="1"/>
</dbReference>
<dbReference type="InterPro" id="IPR009045">
    <property type="entry name" value="Zn_M74/Hedgehog-like"/>
</dbReference>
<keyword evidence="3" id="KW-1185">Reference proteome</keyword>
<comment type="caution">
    <text evidence="2">The sequence shown here is derived from an EMBL/GenBank/DDBJ whole genome shotgun (WGS) entry which is preliminary data.</text>
</comment>
<dbReference type="InterPro" id="IPR003709">
    <property type="entry name" value="VanY-like_core_dom"/>
</dbReference>
<dbReference type="Pfam" id="PF02557">
    <property type="entry name" value="VanY"/>
    <property type="match status" value="1"/>
</dbReference>
<keyword evidence="2" id="KW-0121">Carboxypeptidase</keyword>
<accession>A0A4R6Y0M4</accession>
<reference evidence="2 3" key="1">
    <citation type="submission" date="2019-03" db="EMBL/GenBank/DDBJ databases">
        <title>Genomic Encyclopedia of Type Strains, Phase IV (KMG-IV): sequencing the most valuable type-strain genomes for metagenomic binning, comparative biology and taxonomic classification.</title>
        <authorList>
            <person name="Goeker M."/>
        </authorList>
    </citation>
    <scope>NUCLEOTIDE SEQUENCE [LARGE SCALE GENOMIC DNA]</scope>
    <source>
        <strain evidence="2 3">DSM 25488</strain>
    </source>
</reference>